<reference evidence="2 3" key="1">
    <citation type="submission" date="2020-08" db="EMBL/GenBank/DDBJ databases">
        <title>Functional genomics of gut bacteria from endangered species of beetles.</title>
        <authorList>
            <person name="Carlos-Shanley C."/>
        </authorList>
    </citation>
    <scope>NUCLEOTIDE SEQUENCE [LARGE SCALE GENOMIC DNA]</scope>
    <source>
        <strain evidence="2 3">S00198</strain>
    </source>
</reference>
<dbReference type="EMBL" id="JACHLK010000014">
    <property type="protein sequence ID" value="MBB6562798.1"/>
    <property type="molecule type" value="Genomic_DNA"/>
</dbReference>
<feature type="transmembrane region" description="Helical" evidence="1">
    <location>
        <begin position="76"/>
        <end position="99"/>
    </location>
</feature>
<dbReference type="RefSeq" id="WP_184863162.1">
    <property type="nucleotide sequence ID" value="NZ_JACHLK010000014.1"/>
</dbReference>
<protein>
    <submittedName>
        <fullName evidence="2">VIT1/CCC1 family predicted Fe2+/Mn2+ transporter</fullName>
    </submittedName>
</protein>
<accession>A0A7X0UC56</accession>
<dbReference type="AlphaFoldDB" id="A0A7X0UC56"/>
<evidence type="ECO:0000313" key="2">
    <source>
        <dbReference type="EMBL" id="MBB6562798.1"/>
    </source>
</evidence>
<name>A0A7X0UC56_9BURK</name>
<feature type="transmembrane region" description="Helical" evidence="1">
    <location>
        <begin position="111"/>
        <end position="134"/>
    </location>
</feature>
<proteinExistence type="predicted"/>
<organism evidence="2 3">
    <name type="scientific">Acidovorax soli</name>
    <dbReference type="NCBI Taxonomy" id="592050"/>
    <lineage>
        <taxon>Bacteria</taxon>
        <taxon>Pseudomonadati</taxon>
        <taxon>Pseudomonadota</taxon>
        <taxon>Betaproteobacteria</taxon>
        <taxon>Burkholderiales</taxon>
        <taxon>Comamonadaceae</taxon>
        <taxon>Acidovorax</taxon>
    </lineage>
</organism>
<evidence type="ECO:0000256" key="1">
    <source>
        <dbReference type="SAM" id="Phobius"/>
    </source>
</evidence>
<gene>
    <name evidence="2" type="ORF">HNP48_005514</name>
</gene>
<keyword evidence="1" id="KW-0472">Membrane</keyword>
<keyword evidence="1" id="KW-1133">Transmembrane helix</keyword>
<sequence length="184" mass="19985">MDYLLQGLGEEKSLTKVVGLFAREAEADIAVRRLLRLPGMRRGQVRLLGPQHAGLRARDLLSEALEPEPRGPVTTLLVTHAVAGMLGAMLGLLAFGYLIATSEPAVLNSPLLAFMAIVGFGTTFGLMLGAMAALRPDRLWVIRRVRSALRKRQWVVVAHATDSHQTALAQDLLDSSEAQLVRTL</sequence>
<evidence type="ECO:0000313" key="3">
    <source>
        <dbReference type="Proteomes" id="UP000575083"/>
    </source>
</evidence>
<dbReference type="Proteomes" id="UP000575083">
    <property type="component" value="Unassembled WGS sequence"/>
</dbReference>
<comment type="caution">
    <text evidence="2">The sequence shown here is derived from an EMBL/GenBank/DDBJ whole genome shotgun (WGS) entry which is preliminary data.</text>
</comment>
<keyword evidence="3" id="KW-1185">Reference proteome</keyword>
<keyword evidence="1" id="KW-0812">Transmembrane</keyword>